<dbReference type="GeneTree" id="ENSGT01100000263546"/>
<evidence type="ECO:0000313" key="9">
    <source>
        <dbReference type="Proteomes" id="UP000694547"/>
    </source>
</evidence>
<evidence type="ECO:0000256" key="1">
    <source>
        <dbReference type="ARBA" id="ARBA00004613"/>
    </source>
</evidence>
<dbReference type="InterPro" id="IPR052507">
    <property type="entry name" value="BPI_fold-antibacterial"/>
</dbReference>
<dbReference type="InterPro" id="IPR017943">
    <property type="entry name" value="Bactericidal_perm-incr_a/b_dom"/>
</dbReference>
<dbReference type="PANTHER" id="PTHR47145:SF1">
    <property type="entry name" value="BPI FOLD-CONTAINING FAMILY A MEMBER 2"/>
    <property type="match status" value="1"/>
</dbReference>
<reference evidence="8" key="3">
    <citation type="submission" date="2025-09" db="UniProtKB">
        <authorList>
            <consortium name="Ensembl"/>
        </authorList>
    </citation>
    <scope>IDENTIFICATION</scope>
</reference>
<feature type="signal peptide" evidence="6">
    <location>
        <begin position="1"/>
        <end position="20"/>
    </location>
</feature>
<keyword evidence="9" id="KW-1185">Reference proteome</keyword>
<organism evidence="8 9">
    <name type="scientific">Peromyscus maniculatus bairdii</name>
    <name type="common">Prairie deer mouse</name>
    <dbReference type="NCBI Taxonomy" id="230844"/>
    <lineage>
        <taxon>Eukaryota</taxon>
        <taxon>Metazoa</taxon>
        <taxon>Chordata</taxon>
        <taxon>Craniata</taxon>
        <taxon>Vertebrata</taxon>
        <taxon>Euteleostomi</taxon>
        <taxon>Mammalia</taxon>
        <taxon>Eutheria</taxon>
        <taxon>Euarchontoglires</taxon>
        <taxon>Glires</taxon>
        <taxon>Rodentia</taxon>
        <taxon>Myomorpha</taxon>
        <taxon>Muroidea</taxon>
        <taxon>Cricetidae</taxon>
        <taxon>Neotominae</taxon>
        <taxon>Peromyscus</taxon>
    </lineage>
</organism>
<keyword evidence="3" id="KW-0964">Secreted</keyword>
<protein>
    <submittedName>
        <fullName evidence="8">BPI fold containing family A, member 2</fullName>
    </submittedName>
</protein>
<name>A0A6I9MIH5_PERMB</name>
<keyword evidence="5" id="KW-1015">Disulfide bond</keyword>
<comment type="subcellular location">
    <subcellularLocation>
        <location evidence="1">Secreted</location>
    </subcellularLocation>
</comment>
<dbReference type="GO" id="GO:0001530">
    <property type="term" value="F:lipopolysaccharide binding"/>
    <property type="evidence" value="ECO:0007669"/>
    <property type="project" value="TreeGrafter"/>
</dbReference>
<evidence type="ECO:0000313" key="8">
    <source>
        <dbReference type="Ensembl" id="ENSPEMP00000016841.1"/>
    </source>
</evidence>
<evidence type="ECO:0000256" key="6">
    <source>
        <dbReference type="SAM" id="SignalP"/>
    </source>
</evidence>
<dbReference type="AlphaFoldDB" id="A0A6I9MIH5"/>
<dbReference type="RefSeq" id="XP_006997498.1">
    <property type="nucleotide sequence ID" value="XM_006997436.4"/>
</dbReference>
<dbReference type="PANTHER" id="PTHR47145">
    <property type="entry name" value="BPI FOLD-CONTAINING FAMILY A MEMBER 2"/>
    <property type="match status" value="1"/>
</dbReference>
<dbReference type="Proteomes" id="UP000694547">
    <property type="component" value="Chromosome 4"/>
</dbReference>
<evidence type="ECO:0000259" key="7">
    <source>
        <dbReference type="Pfam" id="PF01273"/>
    </source>
</evidence>
<evidence type="ECO:0000256" key="4">
    <source>
        <dbReference type="ARBA" id="ARBA00022729"/>
    </source>
</evidence>
<dbReference type="GO" id="GO:0070062">
    <property type="term" value="C:extracellular exosome"/>
    <property type="evidence" value="ECO:0007669"/>
    <property type="project" value="TreeGrafter"/>
</dbReference>
<dbReference type="SUPFAM" id="SSF55394">
    <property type="entry name" value="Bactericidal permeability-increasing protein, BPI"/>
    <property type="match status" value="1"/>
</dbReference>
<dbReference type="Gene3D" id="3.15.10.10">
    <property type="entry name" value="Bactericidal permeability-increasing protein, domain 1"/>
    <property type="match status" value="1"/>
</dbReference>
<sequence length="235" mass="24620">MFQLGSLVVFCGLLIGTSESLLGNVVSAVDNLNVQNPVSGDVLQNLNLDVGSLQETKDWSSASNNILGVLNTLDLGKLNLLSSQKGLGLRINKLSLLDLQVGLSSTGKGIDLKLPVVVDASVSLPIIGSVVDVAISLDLITSLTVETNAHTGLPTLSIGKCSSNSDNISISLLGRRNTLVNRILDSVSGLLTNTVTSLLQNQICPVLQFLLSNLNINLTQDLLSNVLTGQLPVSL</sequence>
<dbReference type="GO" id="GO:0030141">
    <property type="term" value="C:secretory granule"/>
    <property type="evidence" value="ECO:0007669"/>
    <property type="project" value="TreeGrafter"/>
</dbReference>
<dbReference type="Ensembl" id="ENSPEMT00000021155.2">
    <property type="protein sequence ID" value="ENSPEMP00000016841.1"/>
    <property type="gene ID" value="ENSPEMG00000015949.2"/>
</dbReference>
<comment type="similarity">
    <text evidence="2">Belongs to the BPI/LBP/Plunc superfamily. Plunc family.</text>
</comment>
<dbReference type="OrthoDB" id="9838142at2759"/>
<reference evidence="8 9" key="1">
    <citation type="submission" date="2018-10" db="EMBL/GenBank/DDBJ databases">
        <title>Improved assembly of the deer mouse Peromyscus maniculatus genome.</title>
        <authorList>
            <person name="Lassance J.-M."/>
            <person name="Hoekstra H.E."/>
        </authorList>
    </citation>
    <scope>NUCLEOTIDE SEQUENCE [LARGE SCALE GENOMIC DNA]</scope>
</reference>
<dbReference type="Pfam" id="PF01273">
    <property type="entry name" value="LBP_BPI_CETP"/>
    <property type="match status" value="1"/>
</dbReference>
<evidence type="ECO:0000256" key="3">
    <source>
        <dbReference type="ARBA" id="ARBA00022525"/>
    </source>
</evidence>
<evidence type="ECO:0000256" key="5">
    <source>
        <dbReference type="ARBA" id="ARBA00023157"/>
    </source>
</evidence>
<gene>
    <name evidence="8" type="primary">LOC102908958</name>
</gene>
<reference evidence="8" key="2">
    <citation type="submission" date="2025-08" db="UniProtKB">
        <authorList>
            <consortium name="Ensembl"/>
        </authorList>
    </citation>
    <scope>IDENTIFICATION</scope>
</reference>
<feature type="domain" description="Lipid-binding serum glycoprotein N-terminal" evidence="7">
    <location>
        <begin position="57"/>
        <end position="214"/>
    </location>
</feature>
<keyword evidence="4 6" id="KW-0732">Signal</keyword>
<accession>A0A6I9MIH5</accession>
<dbReference type="GeneID" id="102908958"/>
<dbReference type="InterPro" id="IPR017942">
    <property type="entry name" value="Lipid-bd_serum_glycop_N"/>
</dbReference>
<proteinExistence type="inferred from homology"/>
<feature type="chain" id="PRO_5044636000" evidence="6">
    <location>
        <begin position="21"/>
        <end position="235"/>
    </location>
</feature>
<evidence type="ECO:0000256" key="2">
    <source>
        <dbReference type="ARBA" id="ARBA00009020"/>
    </source>
</evidence>